<reference evidence="3" key="1">
    <citation type="submission" date="2020-06" db="EMBL/GenBank/DDBJ databases">
        <title>Draft genomic sequence of Geomonas sp. Red330.</title>
        <authorList>
            <person name="Itoh H."/>
            <person name="Zhenxing X."/>
            <person name="Ushijima N."/>
            <person name="Masuda Y."/>
            <person name="Shiratori Y."/>
            <person name="Senoo K."/>
        </authorList>
    </citation>
    <scope>NUCLEOTIDE SEQUENCE [LARGE SCALE GENOMIC DNA]</scope>
    <source>
        <strain evidence="3">Red330</strain>
    </source>
</reference>
<evidence type="ECO:0000313" key="3">
    <source>
        <dbReference type="Proteomes" id="UP000556026"/>
    </source>
</evidence>
<keyword evidence="3" id="KW-1185">Reference proteome</keyword>
<feature type="domain" description="MobA-like NTP transferase" evidence="1">
    <location>
        <begin position="7"/>
        <end position="163"/>
    </location>
</feature>
<dbReference type="EMBL" id="BLXX01000006">
    <property type="protein sequence ID" value="GFO59892.1"/>
    <property type="molecule type" value="Genomic_DNA"/>
</dbReference>
<organism evidence="2 3">
    <name type="scientific">Geomonas silvestris</name>
    <dbReference type="NCBI Taxonomy" id="2740184"/>
    <lineage>
        <taxon>Bacteria</taxon>
        <taxon>Pseudomonadati</taxon>
        <taxon>Thermodesulfobacteriota</taxon>
        <taxon>Desulfuromonadia</taxon>
        <taxon>Geobacterales</taxon>
        <taxon>Geobacteraceae</taxon>
        <taxon>Geomonas</taxon>
    </lineage>
</organism>
<dbReference type="AlphaFoldDB" id="A0A6V8MIW0"/>
<sequence length="191" mass="20552">MQASVAALLLAAGASRRMGTCKQLLPLRGKTLLATCLETLLTAGIPEVIVIVAPGADAVAEAAGRYPVTVVRNEDPDGDMAASIRTGFGALTAQATGVLIALCDTPLVLPSSIACLTRDHLQHPAEILIPCHQGRRGHPPLVPRDLLAQLRHPLTLRDLLREHRHLERHLEFDDPGLLLDLDTPEDYLRIA</sequence>
<dbReference type="InterPro" id="IPR029044">
    <property type="entry name" value="Nucleotide-diphossugar_trans"/>
</dbReference>
<dbReference type="SUPFAM" id="SSF53448">
    <property type="entry name" value="Nucleotide-diphospho-sugar transferases"/>
    <property type="match status" value="1"/>
</dbReference>
<gene>
    <name evidence="2" type="ORF">GMST_22170</name>
</gene>
<dbReference type="Pfam" id="PF12804">
    <property type="entry name" value="NTP_transf_3"/>
    <property type="match status" value="1"/>
</dbReference>
<name>A0A6V8MIW0_9BACT</name>
<dbReference type="PANTHER" id="PTHR43777:SF1">
    <property type="entry name" value="MOLYBDENUM COFACTOR CYTIDYLYLTRANSFERASE"/>
    <property type="match status" value="1"/>
</dbReference>
<proteinExistence type="predicted"/>
<dbReference type="CDD" id="cd04182">
    <property type="entry name" value="GT_2_like_f"/>
    <property type="match status" value="1"/>
</dbReference>
<evidence type="ECO:0000259" key="1">
    <source>
        <dbReference type="Pfam" id="PF12804"/>
    </source>
</evidence>
<dbReference type="GO" id="GO:0016779">
    <property type="term" value="F:nucleotidyltransferase activity"/>
    <property type="evidence" value="ECO:0007669"/>
    <property type="project" value="UniProtKB-ARBA"/>
</dbReference>
<evidence type="ECO:0000313" key="2">
    <source>
        <dbReference type="EMBL" id="GFO59892.1"/>
    </source>
</evidence>
<dbReference type="RefSeq" id="WP_183354721.1">
    <property type="nucleotide sequence ID" value="NZ_BLXX01000006.1"/>
</dbReference>
<keyword evidence="2" id="KW-0808">Transferase</keyword>
<dbReference type="PANTHER" id="PTHR43777">
    <property type="entry name" value="MOLYBDENUM COFACTOR CYTIDYLYLTRANSFERASE"/>
    <property type="match status" value="1"/>
</dbReference>
<dbReference type="Gene3D" id="3.90.550.10">
    <property type="entry name" value="Spore Coat Polysaccharide Biosynthesis Protein SpsA, Chain A"/>
    <property type="match status" value="1"/>
</dbReference>
<accession>A0A6V8MIW0</accession>
<comment type="caution">
    <text evidence="2">The sequence shown here is derived from an EMBL/GenBank/DDBJ whole genome shotgun (WGS) entry which is preliminary data.</text>
</comment>
<protein>
    <submittedName>
        <fullName evidence="2">Glycosyl transferase</fullName>
    </submittedName>
</protein>
<dbReference type="Proteomes" id="UP000556026">
    <property type="component" value="Unassembled WGS sequence"/>
</dbReference>
<dbReference type="InterPro" id="IPR025877">
    <property type="entry name" value="MobA-like_NTP_Trfase"/>
</dbReference>